<feature type="non-terminal residue" evidence="1">
    <location>
        <position position="1"/>
    </location>
</feature>
<name>X0TVR5_9ZZZZ</name>
<protein>
    <submittedName>
        <fullName evidence="1">Uncharacterized protein</fullName>
    </submittedName>
</protein>
<proteinExistence type="predicted"/>
<organism evidence="1">
    <name type="scientific">marine sediment metagenome</name>
    <dbReference type="NCBI Taxonomy" id="412755"/>
    <lineage>
        <taxon>unclassified sequences</taxon>
        <taxon>metagenomes</taxon>
        <taxon>ecological metagenomes</taxon>
    </lineage>
</organism>
<feature type="non-terminal residue" evidence="1">
    <location>
        <position position="233"/>
    </location>
</feature>
<dbReference type="AlphaFoldDB" id="X0TVR5"/>
<dbReference type="EMBL" id="BARS01012166">
    <property type="protein sequence ID" value="GAF97673.1"/>
    <property type="molecule type" value="Genomic_DNA"/>
</dbReference>
<evidence type="ECO:0000313" key="1">
    <source>
        <dbReference type="EMBL" id="GAF97673.1"/>
    </source>
</evidence>
<comment type="caution">
    <text evidence="1">The sequence shown here is derived from an EMBL/GenBank/DDBJ whole genome shotgun (WGS) entry which is preliminary data.</text>
</comment>
<reference evidence="1" key="1">
    <citation type="journal article" date="2014" name="Front. Microbiol.">
        <title>High frequency of phylogenetically diverse reductive dehalogenase-homologous genes in deep subseafloor sedimentary metagenomes.</title>
        <authorList>
            <person name="Kawai M."/>
            <person name="Futagami T."/>
            <person name="Toyoda A."/>
            <person name="Takaki Y."/>
            <person name="Nishi S."/>
            <person name="Hori S."/>
            <person name="Arai W."/>
            <person name="Tsubouchi T."/>
            <person name="Morono Y."/>
            <person name="Uchiyama I."/>
            <person name="Ito T."/>
            <person name="Fujiyama A."/>
            <person name="Inagaki F."/>
            <person name="Takami H."/>
        </authorList>
    </citation>
    <scope>NUCLEOTIDE SEQUENCE</scope>
    <source>
        <strain evidence="1">Expedition CK06-06</strain>
    </source>
</reference>
<sequence>LQAEYYPRLNRIQREILPSSKLNANGYREIVNIFTRLPKNIDTWGMFIKAIDLVNKLDNDIIEVLSQIYFDAPGTGMLETLLGMLEDEDGKFCKEAGYVIVRIALGKTPSYGLKTLRPLHKEYPEEIKDTLKYFAYEDKYKVRWSTILSDLDNNAQYIFQELYPELTNRNEATGRRRIVRLPRKTDGKQKASSPIETPASSLVNEELLEQLLSQGVSIGIHLPLILEYLNELY</sequence>
<accession>X0TVR5</accession>
<gene>
    <name evidence="1" type="ORF">S01H1_21806</name>
</gene>